<evidence type="ECO:0000256" key="6">
    <source>
        <dbReference type="ARBA" id="ARBA00022840"/>
    </source>
</evidence>
<evidence type="ECO:0000259" key="12">
    <source>
        <dbReference type="Pfam" id="PF08245"/>
    </source>
</evidence>
<dbReference type="InterPro" id="IPR036615">
    <property type="entry name" value="Mur_ligase_C_dom_sf"/>
</dbReference>
<dbReference type="Pfam" id="PF02875">
    <property type="entry name" value="Mur_ligase_C"/>
    <property type="match status" value="1"/>
</dbReference>
<dbReference type="Gene3D" id="3.40.1190.10">
    <property type="entry name" value="Mur-like, catalytic domain"/>
    <property type="match status" value="1"/>
</dbReference>
<dbReference type="EMBL" id="WKPI01000001">
    <property type="protein sequence ID" value="MSC31633.1"/>
    <property type="molecule type" value="Genomic_DNA"/>
</dbReference>
<evidence type="ECO:0000313" key="15">
    <source>
        <dbReference type="Proteomes" id="UP000433575"/>
    </source>
</evidence>
<evidence type="ECO:0000313" key="13">
    <source>
        <dbReference type="EMBL" id="MSA87838.1"/>
    </source>
</evidence>
<comment type="catalytic activity">
    <reaction evidence="9">
        <text>(6S)-5,6,7,8-tetrahydrofolyl-(gamma-L-Glu)(n) + L-glutamate + ATP = (6S)-5,6,7,8-tetrahydrofolyl-(gamma-L-Glu)(n+1) + ADP + phosphate + H(+)</text>
        <dbReference type="Rhea" id="RHEA:10580"/>
        <dbReference type="Rhea" id="RHEA-COMP:14738"/>
        <dbReference type="Rhea" id="RHEA-COMP:14740"/>
        <dbReference type="ChEBI" id="CHEBI:15378"/>
        <dbReference type="ChEBI" id="CHEBI:29985"/>
        <dbReference type="ChEBI" id="CHEBI:30616"/>
        <dbReference type="ChEBI" id="CHEBI:43474"/>
        <dbReference type="ChEBI" id="CHEBI:141005"/>
        <dbReference type="ChEBI" id="CHEBI:456216"/>
        <dbReference type="EC" id="6.3.2.17"/>
    </reaction>
</comment>
<evidence type="ECO:0000256" key="7">
    <source>
        <dbReference type="ARBA" id="ARBA00022842"/>
    </source>
</evidence>
<keyword evidence="16" id="KW-1185">Reference proteome</keyword>
<dbReference type="SUPFAM" id="SSF53244">
    <property type="entry name" value="MurD-like peptide ligases, peptide-binding domain"/>
    <property type="match status" value="1"/>
</dbReference>
<dbReference type="GO" id="GO:0005524">
    <property type="term" value="F:ATP binding"/>
    <property type="evidence" value="ECO:0007669"/>
    <property type="project" value="UniProtKB-KW"/>
</dbReference>
<protein>
    <recommendedName>
        <fullName evidence="2">tetrahydrofolate synthase</fullName>
        <ecNumber evidence="2">6.3.2.17</ecNumber>
    </recommendedName>
    <alternativeName>
        <fullName evidence="8">Tetrahydrofolylpolyglutamate synthase</fullName>
    </alternativeName>
</protein>
<comment type="similarity">
    <text evidence="1 10">Belongs to the folylpolyglutamate synthase family.</text>
</comment>
<dbReference type="InterPro" id="IPR036565">
    <property type="entry name" value="Mur-like_cat_sf"/>
</dbReference>
<dbReference type="Pfam" id="PF08245">
    <property type="entry name" value="Mur_ligase_M"/>
    <property type="match status" value="1"/>
</dbReference>
<name>A0A6N7S2U2_9FIRM</name>
<organism evidence="13 15">
    <name type="scientific">Holdemania massiliensis</name>
    <dbReference type="NCBI Taxonomy" id="1468449"/>
    <lineage>
        <taxon>Bacteria</taxon>
        <taxon>Bacillati</taxon>
        <taxon>Bacillota</taxon>
        <taxon>Erysipelotrichia</taxon>
        <taxon>Erysipelotrichales</taxon>
        <taxon>Erysipelotrichaceae</taxon>
        <taxon>Holdemania</taxon>
    </lineage>
</organism>
<dbReference type="InterPro" id="IPR001645">
    <property type="entry name" value="Folylpolyglutamate_synth"/>
</dbReference>
<sequence length="421" mass="47025">MAARRLTGRLRINMTTIQEAVEWITARHNFHHGFDHFQRFMASQGDPQDQFRSIHVAGTNGKGSTVSYLASCLSAAGYTVGTFTSPHLTAHQDRIRIQDQWINDETFVRFTDTYRELIEQWDLAMFEIDFFFACLWFIERKVDIAVIEVGLGGLWDSTNTLHHPLCSVIVSIGLDHMDRLGDSEEAIALQKAGIVKSGGVVISGVKQPECQSVIENVCREKQARLIPVSPVKVLPGYPVQFIWEGKSYTLNTAARYQAENAAVALTCLNEGRQRGWFEISEEALVQGLKQAVWAGRFEIMGHRPLVIIDGAHNVPGIEALCASVKELPHPQIIVFTALKDKETTGMAERLKQSCDQLIITQFDYFRAQTGKALTIEGSELIEDWKTAILSAKQRAQPEGTVVITGSLYFISEVRAWLNSGS</sequence>
<evidence type="ECO:0000256" key="8">
    <source>
        <dbReference type="ARBA" id="ARBA00030592"/>
    </source>
</evidence>
<dbReference type="PANTHER" id="PTHR11136">
    <property type="entry name" value="FOLYLPOLYGLUTAMATE SYNTHASE-RELATED"/>
    <property type="match status" value="1"/>
</dbReference>
<dbReference type="GO" id="GO:0008841">
    <property type="term" value="F:dihydrofolate synthase activity"/>
    <property type="evidence" value="ECO:0007669"/>
    <property type="project" value="TreeGrafter"/>
</dbReference>
<feature type="domain" description="Mur ligase central" evidence="12">
    <location>
        <begin position="56"/>
        <end position="209"/>
    </location>
</feature>
<dbReference type="PANTHER" id="PTHR11136:SF0">
    <property type="entry name" value="DIHYDROFOLATE SYNTHETASE-RELATED"/>
    <property type="match status" value="1"/>
</dbReference>
<dbReference type="EMBL" id="WKPJ01000001">
    <property type="protein sequence ID" value="MSA87838.1"/>
    <property type="molecule type" value="Genomic_DNA"/>
</dbReference>
<keyword evidence="5 10" id="KW-0547">Nucleotide-binding</keyword>
<evidence type="ECO:0000313" key="14">
    <source>
        <dbReference type="EMBL" id="MSC31633.1"/>
    </source>
</evidence>
<evidence type="ECO:0000256" key="9">
    <source>
        <dbReference type="ARBA" id="ARBA00047493"/>
    </source>
</evidence>
<evidence type="ECO:0000256" key="2">
    <source>
        <dbReference type="ARBA" id="ARBA00013025"/>
    </source>
</evidence>
<evidence type="ECO:0000313" key="16">
    <source>
        <dbReference type="Proteomes" id="UP000480929"/>
    </source>
</evidence>
<evidence type="ECO:0000259" key="11">
    <source>
        <dbReference type="Pfam" id="PF02875"/>
    </source>
</evidence>
<dbReference type="GO" id="GO:0005737">
    <property type="term" value="C:cytoplasm"/>
    <property type="evidence" value="ECO:0007669"/>
    <property type="project" value="TreeGrafter"/>
</dbReference>
<dbReference type="InterPro" id="IPR004101">
    <property type="entry name" value="Mur_ligase_C"/>
</dbReference>
<keyword evidence="4" id="KW-0479">Metal-binding</keyword>
<dbReference type="OrthoDB" id="9809356at2"/>
<accession>A0A6N7S2U2</accession>
<evidence type="ECO:0000256" key="10">
    <source>
        <dbReference type="PIRNR" id="PIRNR001563"/>
    </source>
</evidence>
<dbReference type="InterPro" id="IPR013221">
    <property type="entry name" value="Mur_ligase_cen"/>
</dbReference>
<keyword evidence="6 10" id="KW-0067">ATP-binding</keyword>
<evidence type="ECO:0000256" key="3">
    <source>
        <dbReference type="ARBA" id="ARBA00022598"/>
    </source>
</evidence>
<dbReference type="GO" id="GO:0004326">
    <property type="term" value="F:tetrahydrofolylpolyglutamate synthase activity"/>
    <property type="evidence" value="ECO:0007669"/>
    <property type="project" value="UniProtKB-EC"/>
</dbReference>
<evidence type="ECO:0000256" key="5">
    <source>
        <dbReference type="ARBA" id="ARBA00022741"/>
    </source>
</evidence>
<dbReference type="Proteomes" id="UP000433575">
    <property type="component" value="Unassembled WGS sequence"/>
</dbReference>
<dbReference type="GO" id="GO:0046872">
    <property type="term" value="F:metal ion binding"/>
    <property type="evidence" value="ECO:0007669"/>
    <property type="project" value="UniProtKB-KW"/>
</dbReference>
<dbReference type="Proteomes" id="UP000480929">
    <property type="component" value="Unassembled WGS sequence"/>
</dbReference>
<dbReference type="SUPFAM" id="SSF53623">
    <property type="entry name" value="MurD-like peptide ligases, catalytic domain"/>
    <property type="match status" value="1"/>
</dbReference>
<keyword evidence="3 10" id="KW-0436">Ligase</keyword>
<comment type="caution">
    <text evidence="13">The sequence shown here is derived from an EMBL/GenBank/DDBJ whole genome shotgun (WGS) entry which is preliminary data.</text>
</comment>
<dbReference type="NCBIfam" id="TIGR01499">
    <property type="entry name" value="folC"/>
    <property type="match status" value="1"/>
</dbReference>
<dbReference type="Gene3D" id="3.90.190.20">
    <property type="entry name" value="Mur ligase, C-terminal domain"/>
    <property type="match status" value="1"/>
</dbReference>
<keyword evidence="7" id="KW-0460">Magnesium</keyword>
<dbReference type="EC" id="6.3.2.17" evidence="2"/>
<reference evidence="15 16" key="1">
    <citation type="journal article" date="2019" name="Nat. Med.">
        <title>A library of human gut bacterial isolates paired with longitudinal multiomics data enables mechanistic microbiome research.</title>
        <authorList>
            <person name="Poyet M."/>
            <person name="Groussin M."/>
            <person name="Gibbons S.M."/>
            <person name="Avila-Pacheco J."/>
            <person name="Jiang X."/>
            <person name="Kearney S.M."/>
            <person name="Perrotta A.R."/>
            <person name="Berdy B."/>
            <person name="Zhao S."/>
            <person name="Lieberman T.D."/>
            <person name="Swanson P.K."/>
            <person name="Smith M."/>
            <person name="Roesemann S."/>
            <person name="Alexander J.E."/>
            <person name="Rich S.A."/>
            <person name="Livny J."/>
            <person name="Vlamakis H."/>
            <person name="Clish C."/>
            <person name="Bullock K."/>
            <person name="Deik A."/>
            <person name="Scott J."/>
            <person name="Pierce K.A."/>
            <person name="Xavier R.J."/>
            <person name="Alm E.J."/>
        </authorList>
    </citation>
    <scope>NUCLEOTIDE SEQUENCE [LARGE SCALE GENOMIC DNA]</scope>
    <source>
        <strain evidence="13 15">BIOML-A4</strain>
        <strain evidence="14 16">BIOML-A5</strain>
    </source>
</reference>
<proteinExistence type="inferred from homology"/>
<evidence type="ECO:0000256" key="1">
    <source>
        <dbReference type="ARBA" id="ARBA00008276"/>
    </source>
</evidence>
<evidence type="ECO:0000256" key="4">
    <source>
        <dbReference type="ARBA" id="ARBA00022723"/>
    </source>
</evidence>
<dbReference type="AlphaFoldDB" id="A0A6N7S2U2"/>
<gene>
    <name evidence="14" type="ORF">GKD88_00630</name>
    <name evidence="13" type="ORF">GKE08_00625</name>
</gene>
<feature type="domain" description="Mur ligase C-terminal" evidence="11">
    <location>
        <begin position="295"/>
        <end position="406"/>
    </location>
</feature>
<dbReference type="PIRSF" id="PIRSF001563">
    <property type="entry name" value="Folylpolyglu_synth"/>
    <property type="match status" value="1"/>
</dbReference>